<dbReference type="GO" id="GO:0032259">
    <property type="term" value="P:methylation"/>
    <property type="evidence" value="ECO:0007669"/>
    <property type="project" value="UniProtKB-KW"/>
</dbReference>
<dbReference type="InterPro" id="IPR004538">
    <property type="entry name" value="Hemolysin_A/TlyA"/>
</dbReference>
<dbReference type="InterPro" id="IPR036986">
    <property type="entry name" value="S4_RNA-bd_sf"/>
</dbReference>
<dbReference type="Proteomes" id="UP001165287">
    <property type="component" value="Unassembled WGS sequence"/>
</dbReference>
<dbReference type="PANTHER" id="PTHR32319">
    <property type="entry name" value="BACTERIAL HEMOLYSIN-LIKE PROTEIN"/>
    <property type="match status" value="1"/>
</dbReference>
<dbReference type="EMBL" id="JAIQUM010000019">
    <property type="protein sequence ID" value="MBZ5750752.1"/>
    <property type="molecule type" value="Genomic_DNA"/>
</dbReference>
<gene>
    <name evidence="5" type="ORF">K9V48_10915</name>
</gene>
<dbReference type="RefSeq" id="WP_224139030.1">
    <property type="nucleotide sequence ID" value="NZ_JAIQUM010000019.1"/>
</dbReference>
<evidence type="ECO:0000259" key="4">
    <source>
        <dbReference type="SMART" id="SM00363"/>
    </source>
</evidence>
<dbReference type="InterPro" id="IPR002942">
    <property type="entry name" value="S4_RNA-bd"/>
</dbReference>
<dbReference type="InterPro" id="IPR002877">
    <property type="entry name" value="RNA_MeTrfase_FtsJ_dom"/>
</dbReference>
<feature type="domain" description="RNA-binding S4" evidence="4">
    <location>
        <begin position="6"/>
        <end position="71"/>
    </location>
</feature>
<dbReference type="PROSITE" id="PS50889">
    <property type="entry name" value="S4"/>
    <property type="match status" value="1"/>
</dbReference>
<keyword evidence="1 3" id="KW-0694">RNA-binding</keyword>
<evidence type="ECO:0000313" key="5">
    <source>
        <dbReference type="EMBL" id="MBZ5750752.1"/>
    </source>
</evidence>
<dbReference type="Pfam" id="PF01479">
    <property type="entry name" value="S4"/>
    <property type="match status" value="1"/>
</dbReference>
<dbReference type="SUPFAM" id="SSF53335">
    <property type="entry name" value="S-adenosyl-L-methionine-dependent methyltransferases"/>
    <property type="match status" value="1"/>
</dbReference>
<dbReference type="Pfam" id="PF01728">
    <property type="entry name" value="FtsJ"/>
    <property type="match status" value="1"/>
</dbReference>
<dbReference type="InterPro" id="IPR047048">
    <property type="entry name" value="TlyA"/>
</dbReference>
<dbReference type="CDD" id="cd00165">
    <property type="entry name" value="S4"/>
    <property type="match status" value="1"/>
</dbReference>
<accession>A0ABS7URR6</accession>
<dbReference type="SUPFAM" id="SSF55174">
    <property type="entry name" value="Alpha-L RNA-binding motif"/>
    <property type="match status" value="1"/>
</dbReference>
<comment type="caution">
    <text evidence="5">The sequence shown here is derived from an EMBL/GenBank/DDBJ whole genome shotgun (WGS) entry which is preliminary data.</text>
</comment>
<sequence length="283" mass="31790">MSSKKERLDVLLVESGLFETREKAKRAIMAGLVYGNEERLDKPGEKVSRDLVLTVKGNTLPYVSRGGLKLEKAINEFDINVQGKIMIDIGSSTGGFTDCALQNGAKLSYALDVGYNQLAWKLRQDERVVVMERTNFRYCTPADFEQGMPEFASIDVSFISLKLILPVLKTILVTHSDTIALIKPQFEAGRELVGKKGIVREPSVHEHVLTEMMNFALKEGYDIYNLSYSPITGGDGNIEFLLHLRWEGQKEPGTNHFGKLASEIVEEAHAKLKENKRQEKQEK</sequence>
<dbReference type="NCBIfam" id="TIGR00478">
    <property type="entry name" value="tly"/>
    <property type="match status" value="1"/>
</dbReference>
<proteinExistence type="inferred from homology"/>
<evidence type="ECO:0000256" key="1">
    <source>
        <dbReference type="ARBA" id="ARBA00022884"/>
    </source>
</evidence>
<dbReference type="PANTHER" id="PTHR32319:SF0">
    <property type="entry name" value="BACTERIAL HEMOLYSIN-LIKE PROTEIN"/>
    <property type="match status" value="1"/>
</dbReference>
<keyword evidence="5" id="KW-0808">Transferase</keyword>
<evidence type="ECO:0000313" key="6">
    <source>
        <dbReference type="Proteomes" id="UP001165287"/>
    </source>
</evidence>
<evidence type="ECO:0000256" key="3">
    <source>
        <dbReference type="PROSITE-ProRule" id="PRU00182"/>
    </source>
</evidence>
<dbReference type="GO" id="GO:0008168">
    <property type="term" value="F:methyltransferase activity"/>
    <property type="evidence" value="ECO:0007669"/>
    <property type="project" value="UniProtKB-KW"/>
</dbReference>
<keyword evidence="5" id="KW-0489">Methyltransferase</keyword>
<dbReference type="SMART" id="SM00363">
    <property type="entry name" value="S4"/>
    <property type="match status" value="1"/>
</dbReference>
<protein>
    <submittedName>
        <fullName evidence="5">TlyA family RNA methyltransferase</fullName>
    </submittedName>
</protein>
<dbReference type="Gene3D" id="3.10.290.10">
    <property type="entry name" value="RNA-binding S4 domain"/>
    <property type="match status" value="1"/>
</dbReference>
<dbReference type="Gene3D" id="3.40.50.150">
    <property type="entry name" value="Vaccinia Virus protein VP39"/>
    <property type="match status" value="1"/>
</dbReference>
<comment type="similarity">
    <text evidence="2">Belongs to the TlyA family.</text>
</comment>
<evidence type="ECO:0000256" key="2">
    <source>
        <dbReference type="ARBA" id="ARBA00029460"/>
    </source>
</evidence>
<organism evidence="5 6">
    <name type="scientific">Metabacillus rhizolycopersici</name>
    <dbReference type="NCBI Taxonomy" id="2875709"/>
    <lineage>
        <taxon>Bacteria</taxon>
        <taxon>Bacillati</taxon>
        <taxon>Bacillota</taxon>
        <taxon>Bacilli</taxon>
        <taxon>Bacillales</taxon>
        <taxon>Bacillaceae</taxon>
        <taxon>Metabacillus</taxon>
    </lineage>
</organism>
<dbReference type="InterPro" id="IPR029063">
    <property type="entry name" value="SAM-dependent_MTases_sf"/>
</dbReference>
<dbReference type="PIRSF" id="PIRSF005578">
    <property type="entry name" value="TlyA"/>
    <property type="match status" value="1"/>
</dbReference>
<keyword evidence="6" id="KW-1185">Reference proteome</keyword>
<reference evidence="5" key="1">
    <citation type="submission" date="2024-05" db="EMBL/GenBank/DDBJ databases">
        <title>Metabacillus sp. nov., isolated from the rhizosphere soil of tomato plants.</title>
        <authorList>
            <person name="Ma R."/>
        </authorList>
    </citation>
    <scope>NUCLEOTIDE SEQUENCE</scope>
    <source>
        <strain evidence="5">DBTR6</strain>
    </source>
</reference>
<name>A0ABS7URR6_9BACI</name>